<evidence type="ECO:0000256" key="7">
    <source>
        <dbReference type="ARBA" id="ARBA00022490"/>
    </source>
</evidence>
<keyword evidence="7 17" id="KW-0963">Cytoplasm</keyword>
<dbReference type="SUPFAM" id="SSF53623">
    <property type="entry name" value="MurD-like peptide ligases, catalytic domain"/>
    <property type="match status" value="1"/>
</dbReference>
<evidence type="ECO:0000256" key="11">
    <source>
        <dbReference type="ARBA" id="ARBA00022960"/>
    </source>
</evidence>
<sequence>MNKLDDFPYSHVLVLGLAKSGTAAAKILLENNKNVRINDLKASEDDEEVLYLRGLGAEVVVGSHPLEVLDDIDLIVKNPGIPYENFILIEAMKRDIPIITEIELASKLTSADIIGITGSNGKTTTTTLIYEMIKQSNLSVQLAGNIGIVATEVARELKEDEKMVVELSSFQLMGIESFRPKVAVLLNLSEAHLDYHKTVDNYYQAKANIFLNQQQDDYLIYNAEDEHVTKLIQTAKSLKIPFSITSKQKDGAWADSKSIYFKEEKIMDLDDIVLVGSHNLENILAAVSAAKLTGANNEGIYKVLSTFTGVSHRLQFVATVNERSFYNDSKATNILATQKALSSFHQPTILLAGGLDRGNEFDDLVPYLNHVKSMVVFGETAEKLKTIGKKAGINSVIEAENVTDAVYKAYDTSLPGDVILLSPACASWDQYKTFEERGDMFVQAVHTIK</sequence>
<keyword evidence="22" id="KW-1185">Reference proteome</keyword>
<dbReference type="GO" id="GO:0008764">
    <property type="term" value="F:UDP-N-acetylmuramoylalanine-D-glutamate ligase activity"/>
    <property type="evidence" value="ECO:0007669"/>
    <property type="project" value="UniProtKB-UniRule"/>
</dbReference>
<protein>
    <recommendedName>
        <fullName evidence="6 17">UDP-N-acetylmuramoylalanine--D-glutamate ligase</fullName>
        <ecNumber evidence="5 17">6.3.2.9</ecNumber>
    </recommendedName>
    <alternativeName>
        <fullName evidence="15 17">D-glutamic acid-adding enzyme</fullName>
    </alternativeName>
    <alternativeName>
        <fullName evidence="14 17">UDP-N-acetylmuramoyl-L-alanyl-D-glutamate synthetase</fullName>
    </alternativeName>
</protein>
<accession>A0A916WBS8</accession>
<dbReference type="Pfam" id="PF21799">
    <property type="entry name" value="MurD-like_N"/>
    <property type="match status" value="1"/>
</dbReference>
<reference evidence="21" key="2">
    <citation type="submission" date="2020-09" db="EMBL/GenBank/DDBJ databases">
        <authorList>
            <person name="Sun Q."/>
            <person name="Zhou Y."/>
        </authorList>
    </citation>
    <scope>NUCLEOTIDE SEQUENCE</scope>
    <source>
        <strain evidence="21">CGMCC 1.12408</strain>
    </source>
</reference>
<evidence type="ECO:0000256" key="13">
    <source>
        <dbReference type="ARBA" id="ARBA00023316"/>
    </source>
</evidence>
<comment type="subcellular location">
    <subcellularLocation>
        <location evidence="2 17 18">Cytoplasm</location>
    </subcellularLocation>
</comment>
<comment type="function">
    <text evidence="1 17 18">Cell wall formation. Catalyzes the addition of glutamate to the nucleotide precursor UDP-N-acetylmuramoyl-L-alanine (UMA).</text>
</comment>
<dbReference type="PANTHER" id="PTHR43692:SF1">
    <property type="entry name" value="UDP-N-ACETYLMURAMOYLALANINE--D-GLUTAMATE LIGASE"/>
    <property type="match status" value="1"/>
</dbReference>
<dbReference type="GO" id="GO:0051301">
    <property type="term" value="P:cell division"/>
    <property type="evidence" value="ECO:0007669"/>
    <property type="project" value="UniProtKB-KW"/>
</dbReference>
<dbReference type="InterPro" id="IPR036615">
    <property type="entry name" value="Mur_ligase_C_dom_sf"/>
</dbReference>
<proteinExistence type="inferred from homology"/>
<dbReference type="HAMAP" id="MF_00639">
    <property type="entry name" value="MurD"/>
    <property type="match status" value="1"/>
</dbReference>
<dbReference type="Gene3D" id="3.40.1190.10">
    <property type="entry name" value="Mur-like, catalytic domain"/>
    <property type="match status" value="1"/>
</dbReference>
<evidence type="ECO:0000256" key="8">
    <source>
        <dbReference type="ARBA" id="ARBA00022598"/>
    </source>
</evidence>
<evidence type="ECO:0000313" key="22">
    <source>
        <dbReference type="Proteomes" id="UP000613512"/>
    </source>
</evidence>
<dbReference type="Proteomes" id="UP000613512">
    <property type="component" value="Unassembled WGS sequence"/>
</dbReference>
<dbReference type="InterPro" id="IPR013221">
    <property type="entry name" value="Mur_ligase_cen"/>
</dbReference>
<reference evidence="21" key="1">
    <citation type="journal article" date="2014" name="Int. J. Syst. Evol. Microbiol.">
        <title>Complete genome sequence of Corynebacterium casei LMG S-19264T (=DSM 44701T), isolated from a smear-ripened cheese.</title>
        <authorList>
            <consortium name="US DOE Joint Genome Institute (JGI-PGF)"/>
            <person name="Walter F."/>
            <person name="Albersmeier A."/>
            <person name="Kalinowski J."/>
            <person name="Ruckert C."/>
        </authorList>
    </citation>
    <scope>NUCLEOTIDE SEQUENCE</scope>
    <source>
        <strain evidence="21">CGMCC 1.12408</strain>
    </source>
</reference>
<dbReference type="PANTHER" id="PTHR43692">
    <property type="entry name" value="UDP-N-ACETYLMURAMOYLALANINE--D-GLUTAMATE LIGASE"/>
    <property type="match status" value="1"/>
</dbReference>
<evidence type="ECO:0000256" key="15">
    <source>
        <dbReference type="ARBA" id="ARBA00032324"/>
    </source>
</evidence>
<dbReference type="EMBL" id="BMEY01000016">
    <property type="protein sequence ID" value="GGA83913.1"/>
    <property type="molecule type" value="Genomic_DNA"/>
</dbReference>
<evidence type="ECO:0000256" key="3">
    <source>
        <dbReference type="ARBA" id="ARBA00004752"/>
    </source>
</evidence>
<evidence type="ECO:0000313" key="21">
    <source>
        <dbReference type="EMBL" id="GGA83913.1"/>
    </source>
</evidence>
<dbReference type="SUPFAM" id="SSF51984">
    <property type="entry name" value="MurCD N-terminal domain"/>
    <property type="match status" value="1"/>
</dbReference>
<evidence type="ECO:0000256" key="6">
    <source>
        <dbReference type="ARBA" id="ARBA00015655"/>
    </source>
</evidence>
<comment type="catalytic activity">
    <reaction evidence="16 17 18">
        <text>UDP-N-acetyl-alpha-D-muramoyl-L-alanine + D-glutamate + ATP = UDP-N-acetyl-alpha-D-muramoyl-L-alanyl-D-glutamate + ADP + phosphate + H(+)</text>
        <dbReference type="Rhea" id="RHEA:16429"/>
        <dbReference type="ChEBI" id="CHEBI:15378"/>
        <dbReference type="ChEBI" id="CHEBI:29986"/>
        <dbReference type="ChEBI" id="CHEBI:30616"/>
        <dbReference type="ChEBI" id="CHEBI:43474"/>
        <dbReference type="ChEBI" id="CHEBI:83898"/>
        <dbReference type="ChEBI" id="CHEBI:83900"/>
        <dbReference type="ChEBI" id="CHEBI:456216"/>
        <dbReference type="EC" id="6.3.2.9"/>
    </reaction>
</comment>
<feature type="domain" description="Mur ligase C-terminal" evidence="19">
    <location>
        <begin position="312"/>
        <end position="425"/>
    </location>
</feature>
<evidence type="ECO:0000259" key="20">
    <source>
        <dbReference type="Pfam" id="PF08245"/>
    </source>
</evidence>
<dbReference type="Pfam" id="PF02875">
    <property type="entry name" value="Mur_ligase_C"/>
    <property type="match status" value="1"/>
</dbReference>
<evidence type="ECO:0000256" key="16">
    <source>
        <dbReference type="ARBA" id="ARBA00047632"/>
    </source>
</evidence>
<dbReference type="GO" id="GO:0005737">
    <property type="term" value="C:cytoplasm"/>
    <property type="evidence" value="ECO:0007669"/>
    <property type="project" value="UniProtKB-SubCell"/>
</dbReference>
<evidence type="ECO:0000256" key="12">
    <source>
        <dbReference type="ARBA" id="ARBA00022984"/>
    </source>
</evidence>
<dbReference type="GO" id="GO:0008360">
    <property type="term" value="P:regulation of cell shape"/>
    <property type="evidence" value="ECO:0007669"/>
    <property type="project" value="UniProtKB-KW"/>
</dbReference>
<dbReference type="InterPro" id="IPR004101">
    <property type="entry name" value="Mur_ligase_C"/>
</dbReference>
<dbReference type="RefSeq" id="WP_188385373.1">
    <property type="nucleotide sequence ID" value="NZ_BMEY01000016.1"/>
</dbReference>
<keyword evidence="8 17" id="KW-0436">Ligase</keyword>
<gene>
    <name evidence="17 21" type="primary">murD</name>
    <name evidence="21" type="ORF">GCM10008025_28800</name>
</gene>
<keyword evidence="9 17" id="KW-0547">Nucleotide-binding</keyword>
<evidence type="ECO:0000256" key="17">
    <source>
        <dbReference type="HAMAP-Rule" id="MF_00639"/>
    </source>
</evidence>
<evidence type="ECO:0000256" key="5">
    <source>
        <dbReference type="ARBA" id="ARBA00012212"/>
    </source>
</evidence>
<feature type="domain" description="Mur ligase central" evidence="20">
    <location>
        <begin position="116"/>
        <end position="290"/>
    </location>
</feature>
<dbReference type="InterPro" id="IPR005762">
    <property type="entry name" value="MurD"/>
</dbReference>
<dbReference type="SUPFAM" id="SSF53244">
    <property type="entry name" value="MurD-like peptide ligases, peptide-binding domain"/>
    <property type="match status" value="1"/>
</dbReference>
<name>A0A916WBS8_9BACI</name>
<keyword evidence="17 18" id="KW-0131">Cell cycle</keyword>
<evidence type="ECO:0000256" key="1">
    <source>
        <dbReference type="ARBA" id="ARBA00002734"/>
    </source>
</evidence>
<evidence type="ECO:0000256" key="4">
    <source>
        <dbReference type="ARBA" id="ARBA00010416"/>
    </source>
</evidence>
<evidence type="ECO:0000256" key="10">
    <source>
        <dbReference type="ARBA" id="ARBA00022840"/>
    </source>
</evidence>
<dbReference type="AlphaFoldDB" id="A0A916WBS8"/>
<comment type="similarity">
    <text evidence="4 17">Belongs to the MurCDEF family.</text>
</comment>
<evidence type="ECO:0000256" key="18">
    <source>
        <dbReference type="RuleBase" id="RU003664"/>
    </source>
</evidence>
<keyword evidence="12 17" id="KW-0573">Peptidoglycan synthesis</keyword>
<comment type="pathway">
    <text evidence="3 17 18">Cell wall biogenesis; peptidoglycan biosynthesis.</text>
</comment>
<evidence type="ECO:0000256" key="14">
    <source>
        <dbReference type="ARBA" id="ARBA00030398"/>
    </source>
</evidence>
<organism evidence="21 22">
    <name type="scientific">Ornithinibacillus halotolerans</name>
    <dbReference type="NCBI Taxonomy" id="1274357"/>
    <lineage>
        <taxon>Bacteria</taxon>
        <taxon>Bacillati</taxon>
        <taxon>Bacillota</taxon>
        <taxon>Bacilli</taxon>
        <taxon>Bacillales</taxon>
        <taxon>Bacillaceae</taxon>
        <taxon>Ornithinibacillus</taxon>
    </lineage>
</organism>
<dbReference type="Gene3D" id="3.40.50.720">
    <property type="entry name" value="NAD(P)-binding Rossmann-like Domain"/>
    <property type="match status" value="1"/>
</dbReference>
<dbReference type="NCBIfam" id="TIGR01087">
    <property type="entry name" value="murD"/>
    <property type="match status" value="1"/>
</dbReference>
<dbReference type="GO" id="GO:0005524">
    <property type="term" value="F:ATP binding"/>
    <property type="evidence" value="ECO:0007669"/>
    <property type="project" value="UniProtKB-UniRule"/>
</dbReference>
<evidence type="ECO:0000256" key="2">
    <source>
        <dbReference type="ARBA" id="ARBA00004496"/>
    </source>
</evidence>
<dbReference type="GO" id="GO:0009252">
    <property type="term" value="P:peptidoglycan biosynthetic process"/>
    <property type="evidence" value="ECO:0007669"/>
    <property type="project" value="UniProtKB-UniRule"/>
</dbReference>
<comment type="caution">
    <text evidence="21">The sequence shown here is derived from an EMBL/GenBank/DDBJ whole genome shotgun (WGS) entry which is preliminary data.</text>
</comment>
<feature type="binding site" evidence="17">
    <location>
        <begin position="118"/>
        <end position="124"/>
    </location>
    <ligand>
        <name>ATP</name>
        <dbReference type="ChEBI" id="CHEBI:30616"/>
    </ligand>
</feature>
<keyword evidence="11 17" id="KW-0133">Cell shape</keyword>
<keyword evidence="10 17" id="KW-0067">ATP-binding</keyword>
<evidence type="ECO:0000259" key="19">
    <source>
        <dbReference type="Pfam" id="PF02875"/>
    </source>
</evidence>
<dbReference type="InterPro" id="IPR036565">
    <property type="entry name" value="Mur-like_cat_sf"/>
</dbReference>
<keyword evidence="17 18" id="KW-0132">Cell division</keyword>
<dbReference type="EC" id="6.3.2.9" evidence="5 17"/>
<dbReference type="Gene3D" id="3.90.190.20">
    <property type="entry name" value="Mur ligase, C-terminal domain"/>
    <property type="match status" value="1"/>
</dbReference>
<evidence type="ECO:0000256" key="9">
    <source>
        <dbReference type="ARBA" id="ARBA00022741"/>
    </source>
</evidence>
<dbReference type="GO" id="GO:0071555">
    <property type="term" value="P:cell wall organization"/>
    <property type="evidence" value="ECO:0007669"/>
    <property type="project" value="UniProtKB-KW"/>
</dbReference>
<dbReference type="Pfam" id="PF08245">
    <property type="entry name" value="Mur_ligase_M"/>
    <property type="match status" value="1"/>
</dbReference>
<keyword evidence="13 17" id="KW-0961">Cell wall biogenesis/degradation</keyword>